<dbReference type="OrthoDB" id="406634at2759"/>
<reference evidence="9" key="1">
    <citation type="submission" date="2021-07" db="EMBL/GenBank/DDBJ databases">
        <title>Elsinoe batatas strain:CRI-CJ2 Genome sequencing and assembly.</title>
        <authorList>
            <person name="Huang L."/>
        </authorList>
    </citation>
    <scope>NUCLEOTIDE SEQUENCE</scope>
    <source>
        <strain evidence="9">CRI-CJ2</strain>
    </source>
</reference>
<feature type="region of interest" description="Disordered" evidence="7">
    <location>
        <begin position="36"/>
        <end position="113"/>
    </location>
</feature>
<dbReference type="PANTHER" id="PTHR10696:SF25">
    <property type="entry name" value="OXIDOREDUCTASE AIM17-RELATED"/>
    <property type="match status" value="1"/>
</dbReference>
<dbReference type="InterPro" id="IPR003819">
    <property type="entry name" value="TauD/TfdA-like"/>
</dbReference>
<dbReference type="Proteomes" id="UP000809789">
    <property type="component" value="Unassembled WGS sequence"/>
</dbReference>
<gene>
    <name evidence="9" type="ORF">KVT40_000573</name>
</gene>
<keyword evidence="6" id="KW-0408">Iron</keyword>
<comment type="similarity">
    <text evidence="2">Belongs to the gamma-BBH/TMLD family.</text>
</comment>
<dbReference type="InterPro" id="IPR050411">
    <property type="entry name" value="AlphaKG_dependent_hydroxylases"/>
</dbReference>
<keyword evidence="4" id="KW-0223">Dioxygenase</keyword>
<dbReference type="Pfam" id="PF02668">
    <property type="entry name" value="TauD"/>
    <property type="match status" value="1"/>
</dbReference>
<feature type="compositionally biased region" description="Basic and acidic residues" evidence="7">
    <location>
        <begin position="65"/>
        <end position="84"/>
    </location>
</feature>
<evidence type="ECO:0000256" key="1">
    <source>
        <dbReference type="ARBA" id="ARBA00001954"/>
    </source>
</evidence>
<evidence type="ECO:0000256" key="7">
    <source>
        <dbReference type="SAM" id="MobiDB-lite"/>
    </source>
</evidence>
<dbReference type="GO" id="GO:0051213">
    <property type="term" value="F:dioxygenase activity"/>
    <property type="evidence" value="ECO:0007669"/>
    <property type="project" value="UniProtKB-KW"/>
</dbReference>
<dbReference type="InterPro" id="IPR042098">
    <property type="entry name" value="TauD-like_sf"/>
</dbReference>
<sequence>MFSACRPPIIGRVVSRSSQRPLVSSTGGRLALRKYSQAQAGSPEELDGGTVGPQGHGESLIDFFKNSERTLQESENSQHAREEAPSSGRGRHPDAKRKRSFQQPKNIRIEETPREIIKGALKARPDSPIGGANPLLERWPSLEGLSKTQLRNDTDRDARRSVKVEGEIALEGVSPRFQKAWFPQLRKFAAAGGPLSAATNSPPYLQPGIDRGLIDPIQLRDMCSCELCVDPSSGQKNFWTVDIPANISIAERRNLSKDQGFAFAWENDVPGFPPDHITKLNNADLYYHLFMKTDRRTRTLASCNKAKIEKELVVVDFEAYLNDIDTYKQVLKAVRDNGLAFITNVPESEDSVVHIAEKIGPLRNSFYGMTWDVKSVPKAENVAYTAGHLGFHMDLLYMAEPPKLQFLHCLRSSAEGGASLFSDAYQAIEELYQSGSSLTDFHNHHTVFHYDRNGKKYSQNRPLIGLAVPASRFQGSNLPVTPFLEHVNWSPPFQGPNSFRQLFGHSDQLMKWHTIANQFKQRTEHPDNIYERKMAPGECVIFDNRRMLHARTAFSPGDVGKERWLKGCYVDGDPWESELNVHDI</sequence>
<keyword evidence="10" id="KW-1185">Reference proteome</keyword>
<evidence type="ECO:0000256" key="5">
    <source>
        <dbReference type="ARBA" id="ARBA00023002"/>
    </source>
</evidence>
<dbReference type="Gene3D" id="3.30.2020.30">
    <property type="match status" value="1"/>
</dbReference>
<dbReference type="PANTHER" id="PTHR10696">
    <property type="entry name" value="GAMMA-BUTYROBETAINE HYDROXYLASE-RELATED"/>
    <property type="match status" value="1"/>
</dbReference>
<keyword evidence="3" id="KW-0479">Metal-binding</keyword>
<evidence type="ECO:0000256" key="2">
    <source>
        <dbReference type="ARBA" id="ARBA00008654"/>
    </source>
</evidence>
<dbReference type="Gene3D" id="3.60.130.10">
    <property type="entry name" value="Clavaminate synthase-like"/>
    <property type="match status" value="1"/>
</dbReference>
<name>A0A8K0LFX2_9PEZI</name>
<comment type="cofactor">
    <cofactor evidence="1">
        <name>Fe(2+)</name>
        <dbReference type="ChEBI" id="CHEBI:29033"/>
    </cofactor>
</comment>
<feature type="domain" description="TauD/TfdA-like" evidence="8">
    <location>
        <begin position="308"/>
        <end position="569"/>
    </location>
</feature>
<dbReference type="GO" id="GO:0046872">
    <property type="term" value="F:metal ion binding"/>
    <property type="evidence" value="ECO:0007669"/>
    <property type="project" value="UniProtKB-KW"/>
</dbReference>
<evidence type="ECO:0000256" key="4">
    <source>
        <dbReference type="ARBA" id="ARBA00022964"/>
    </source>
</evidence>
<keyword evidence="5" id="KW-0560">Oxidoreductase</keyword>
<comment type="caution">
    <text evidence="9">The sequence shown here is derived from an EMBL/GenBank/DDBJ whole genome shotgun (WGS) entry which is preliminary data.</text>
</comment>
<dbReference type="CDD" id="cd00250">
    <property type="entry name" value="CAS_like"/>
    <property type="match status" value="1"/>
</dbReference>
<protein>
    <recommendedName>
        <fullName evidence="8">TauD/TfdA-like domain-containing protein</fullName>
    </recommendedName>
</protein>
<proteinExistence type="inferred from homology"/>
<dbReference type="InterPro" id="IPR038492">
    <property type="entry name" value="GBBH-like_N_sf"/>
</dbReference>
<dbReference type="GO" id="GO:0005739">
    <property type="term" value="C:mitochondrion"/>
    <property type="evidence" value="ECO:0007669"/>
    <property type="project" value="TreeGrafter"/>
</dbReference>
<evidence type="ECO:0000259" key="8">
    <source>
        <dbReference type="Pfam" id="PF02668"/>
    </source>
</evidence>
<dbReference type="EMBL" id="JAESVG020000001">
    <property type="protein sequence ID" value="KAG8631433.1"/>
    <property type="molecule type" value="Genomic_DNA"/>
</dbReference>
<dbReference type="SUPFAM" id="SSF51197">
    <property type="entry name" value="Clavaminate synthase-like"/>
    <property type="match status" value="1"/>
</dbReference>
<dbReference type="AlphaFoldDB" id="A0A8K0LFX2"/>
<evidence type="ECO:0000256" key="6">
    <source>
        <dbReference type="ARBA" id="ARBA00023004"/>
    </source>
</evidence>
<evidence type="ECO:0000256" key="3">
    <source>
        <dbReference type="ARBA" id="ARBA00022723"/>
    </source>
</evidence>
<accession>A0A8K0LFX2</accession>
<evidence type="ECO:0000313" key="10">
    <source>
        <dbReference type="Proteomes" id="UP000809789"/>
    </source>
</evidence>
<organism evidence="9 10">
    <name type="scientific">Elsinoe batatas</name>
    <dbReference type="NCBI Taxonomy" id="2601811"/>
    <lineage>
        <taxon>Eukaryota</taxon>
        <taxon>Fungi</taxon>
        <taxon>Dikarya</taxon>
        <taxon>Ascomycota</taxon>
        <taxon>Pezizomycotina</taxon>
        <taxon>Dothideomycetes</taxon>
        <taxon>Dothideomycetidae</taxon>
        <taxon>Myriangiales</taxon>
        <taxon>Elsinoaceae</taxon>
        <taxon>Elsinoe</taxon>
    </lineage>
</organism>
<dbReference type="GO" id="GO:0045329">
    <property type="term" value="P:carnitine biosynthetic process"/>
    <property type="evidence" value="ECO:0007669"/>
    <property type="project" value="TreeGrafter"/>
</dbReference>
<evidence type="ECO:0000313" key="9">
    <source>
        <dbReference type="EMBL" id="KAG8631433.1"/>
    </source>
</evidence>